<evidence type="ECO:0000313" key="6">
    <source>
        <dbReference type="Proteomes" id="UP000778578"/>
    </source>
</evidence>
<comment type="subcellular location">
    <subcellularLocation>
        <location evidence="2">Gas vesicle</location>
    </subcellularLocation>
</comment>
<proteinExistence type="inferred from homology"/>
<feature type="compositionally biased region" description="Low complexity" evidence="4">
    <location>
        <begin position="136"/>
        <end position="156"/>
    </location>
</feature>
<evidence type="ECO:0000256" key="3">
    <source>
        <dbReference type="ARBA" id="ARBA00035643"/>
    </source>
</evidence>
<organism evidence="5 6">
    <name type="scientific">Actinacidiphila acidipaludis</name>
    <dbReference type="NCBI Taxonomy" id="2873382"/>
    <lineage>
        <taxon>Bacteria</taxon>
        <taxon>Bacillati</taxon>
        <taxon>Actinomycetota</taxon>
        <taxon>Actinomycetes</taxon>
        <taxon>Kitasatosporales</taxon>
        <taxon>Streptomycetaceae</taxon>
        <taxon>Actinacidiphila</taxon>
    </lineage>
</organism>
<evidence type="ECO:0000313" key="5">
    <source>
        <dbReference type="EMBL" id="MBY8881493.1"/>
    </source>
</evidence>
<dbReference type="PANTHER" id="PTHR36852:SF1">
    <property type="entry name" value="PROTEIN GVPL 2"/>
    <property type="match status" value="1"/>
</dbReference>
<protein>
    <submittedName>
        <fullName evidence="5">GvpL/GvpF family gas vesicle protein</fullName>
    </submittedName>
</protein>
<keyword evidence="6" id="KW-1185">Reference proteome</keyword>
<feature type="region of interest" description="Disordered" evidence="4">
    <location>
        <begin position="136"/>
        <end position="164"/>
    </location>
</feature>
<dbReference type="EMBL" id="JAINZZ010000049">
    <property type="protein sequence ID" value="MBY8881493.1"/>
    <property type="molecule type" value="Genomic_DNA"/>
</dbReference>
<dbReference type="Proteomes" id="UP000778578">
    <property type="component" value="Unassembled WGS sequence"/>
</dbReference>
<evidence type="ECO:0000256" key="2">
    <source>
        <dbReference type="ARBA" id="ARBA00035108"/>
    </source>
</evidence>
<dbReference type="RefSeq" id="WP_222967433.1">
    <property type="nucleotide sequence ID" value="NZ_JAINZZ010000049.1"/>
</dbReference>
<evidence type="ECO:0000256" key="4">
    <source>
        <dbReference type="SAM" id="MobiDB-lite"/>
    </source>
</evidence>
<gene>
    <name evidence="5" type="ORF">K7862_28200</name>
</gene>
<sequence length="273" mass="29038">MTELLYAYAVTGREPGTAVASYGQGVTGAPVFPVAEGELAALVSRVPAAGFDEVALQAQLEDLEWLERVARAHHEVVAAASSAGCALPLRLATVYRDEDGVRRMLRTGHDRLRAELDRLDGRIEWGVKVYTTPAAQAAPVGPAGPGAAPAGPAAARGGAGGTVSGRDYLRQRLRQRQTQDGVLQQSSDLADRLDAELSRLAEDRRVHRPQDPRLSRRDGVNVLNASYLVPAADAHAFAERARTLVAGETRVRVEMTGPWAPYSFAGTGATEAP</sequence>
<comment type="similarity">
    <text evidence="3">Belongs to the gas vesicle GvpF/GvpL family.</text>
</comment>
<comment type="caution">
    <text evidence="5">The sequence shown here is derived from an EMBL/GenBank/DDBJ whole genome shotgun (WGS) entry which is preliminary data.</text>
</comment>
<name>A0ABS7QEU7_9ACTN</name>
<dbReference type="PANTHER" id="PTHR36852">
    <property type="entry name" value="PROTEIN GVPL 2"/>
    <property type="match status" value="1"/>
</dbReference>
<dbReference type="Pfam" id="PF06386">
    <property type="entry name" value="GvpL_GvpF"/>
    <property type="match status" value="1"/>
</dbReference>
<keyword evidence="1" id="KW-0304">Gas vesicle</keyword>
<evidence type="ECO:0000256" key="1">
    <source>
        <dbReference type="ARBA" id="ARBA00022987"/>
    </source>
</evidence>
<accession>A0ABS7QEU7</accession>
<dbReference type="InterPro" id="IPR009430">
    <property type="entry name" value="GvpL/GvpF"/>
</dbReference>
<reference evidence="5 6" key="1">
    <citation type="submission" date="2021-08" db="EMBL/GenBank/DDBJ databases">
        <title>WGS of actinomycetes from Thailand.</title>
        <authorList>
            <person name="Thawai C."/>
        </authorList>
    </citation>
    <scope>NUCLEOTIDE SEQUENCE [LARGE SCALE GENOMIC DNA]</scope>
    <source>
        <strain evidence="5 6">PLK6-54</strain>
    </source>
</reference>